<dbReference type="AlphaFoldDB" id="A0AAU9D310"/>
<dbReference type="HAMAP" id="MF_01077">
    <property type="entry name" value="RimP"/>
    <property type="match status" value="1"/>
</dbReference>
<evidence type="ECO:0000313" key="6">
    <source>
        <dbReference type="EMBL" id="BDD10343.1"/>
    </source>
</evidence>
<dbReference type="Proteomes" id="UP001348817">
    <property type="component" value="Chromosome"/>
</dbReference>
<gene>
    <name evidence="3 6" type="primary">rimP</name>
    <name evidence="6" type="ORF">FUAX_27750</name>
</gene>
<dbReference type="PANTHER" id="PTHR33867">
    <property type="entry name" value="RIBOSOME MATURATION FACTOR RIMP"/>
    <property type="match status" value="1"/>
</dbReference>
<accession>A0AAU9D310</accession>
<evidence type="ECO:0000313" key="7">
    <source>
        <dbReference type="Proteomes" id="UP001348817"/>
    </source>
</evidence>
<comment type="subcellular location">
    <subcellularLocation>
        <location evidence="3">Cytoplasm</location>
    </subcellularLocation>
</comment>
<dbReference type="InterPro" id="IPR035956">
    <property type="entry name" value="RimP_N_sf"/>
</dbReference>
<dbReference type="GO" id="GO:0000028">
    <property type="term" value="P:ribosomal small subunit assembly"/>
    <property type="evidence" value="ECO:0007669"/>
    <property type="project" value="TreeGrafter"/>
</dbReference>
<dbReference type="GO" id="GO:0006412">
    <property type="term" value="P:translation"/>
    <property type="evidence" value="ECO:0007669"/>
    <property type="project" value="TreeGrafter"/>
</dbReference>
<reference evidence="6 7" key="1">
    <citation type="submission" date="2021-12" db="EMBL/GenBank/DDBJ databases">
        <title>Genome sequencing of bacteria with rrn-lacking chromosome and rrn-plasmid.</title>
        <authorList>
            <person name="Anda M."/>
            <person name="Iwasaki W."/>
        </authorList>
    </citation>
    <scope>NUCLEOTIDE SEQUENCE [LARGE SCALE GENOMIC DNA]</scope>
    <source>
        <strain evidence="6 7">DSM 100852</strain>
    </source>
</reference>
<evidence type="ECO:0000256" key="2">
    <source>
        <dbReference type="ARBA" id="ARBA00022517"/>
    </source>
</evidence>
<organism evidence="6 7">
    <name type="scientific">Fulvitalea axinellae</name>
    <dbReference type="NCBI Taxonomy" id="1182444"/>
    <lineage>
        <taxon>Bacteria</taxon>
        <taxon>Pseudomonadati</taxon>
        <taxon>Bacteroidota</taxon>
        <taxon>Cytophagia</taxon>
        <taxon>Cytophagales</taxon>
        <taxon>Persicobacteraceae</taxon>
        <taxon>Fulvitalea</taxon>
    </lineage>
</organism>
<dbReference type="SUPFAM" id="SSF75420">
    <property type="entry name" value="YhbC-like, N-terminal domain"/>
    <property type="match status" value="1"/>
</dbReference>
<feature type="domain" description="Ribosome maturation factor RimP C-terminal" evidence="5">
    <location>
        <begin position="91"/>
        <end position="162"/>
    </location>
</feature>
<comment type="similarity">
    <text evidence="3">Belongs to the RimP family.</text>
</comment>
<evidence type="ECO:0000259" key="5">
    <source>
        <dbReference type="Pfam" id="PF17384"/>
    </source>
</evidence>
<dbReference type="InterPro" id="IPR036847">
    <property type="entry name" value="RimP_C_sf"/>
</dbReference>
<sequence>MKQEELKSLIRELAEGLLDNEEYFVVGVVFGSAPGSVSVRILLDGDNGISIDECGKLSRALGDVIEERELFAGKYVLEVSTPGIDYPLEGLRRYRKNIGRVLKVTFLDKEEKPAKGELLAVDEDSITINEEIKEKGKGKKVTFAEKTIPFAAIEQAKVVISF</sequence>
<comment type="function">
    <text evidence="3">Required for maturation of 30S ribosomal subunits.</text>
</comment>
<dbReference type="SUPFAM" id="SSF74942">
    <property type="entry name" value="YhbC-like, C-terminal domain"/>
    <property type="match status" value="1"/>
</dbReference>
<dbReference type="Gene3D" id="2.30.30.180">
    <property type="entry name" value="Ribosome maturation factor RimP, C-terminal domain"/>
    <property type="match status" value="1"/>
</dbReference>
<dbReference type="InterPro" id="IPR003728">
    <property type="entry name" value="Ribosome_maturation_RimP"/>
</dbReference>
<evidence type="ECO:0000256" key="3">
    <source>
        <dbReference type="HAMAP-Rule" id="MF_01077"/>
    </source>
</evidence>
<dbReference type="Pfam" id="PF02576">
    <property type="entry name" value="RimP_N"/>
    <property type="match status" value="1"/>
</dbReference>
<evidence type="ECO:0000256" key="1">
    <source>
        <dbReference type="ARBA" id="ARBA00022490"/>
    </source>
</evidence>
<dbReference type="Gene3D" id="3.30.300.70">
    <property type="entry name" value="RimP-like superfamily, N-terminal"/>
    <property type="match status" value="1"/>
</dbReference>
<dbReference type="InterPro" id="IPR028989">
    <property type="entry name" value="RimP_N"/>
</dbReference>
<proteinExistence type="inferred from homology"/>
<name>A0AAU9D310_9BACT</name>
<evidence type="ECO:0000259" key="4">
    <source>
        <dbReference type="Pfam" id="PF02576"/>
    </source>
</evidence>
<dbReference type="RefSeq" id="WP_338391905.1">
    <property type="nucleotide sequence ID" value="NZ_AP025314.1"/>
</dbReference>
<dbReference type="PANTHER" id="PTHR33867:SF1">
    <property type="entry name" value="RIBOSOME MATURATION FACTOR RIMP"/>
    <property type="match status" value="1"/>
</dbReference>
<keyword evidence="1 3" id="KW-0963">Cytoplasm</keyword>
<keyword evidence="7" id="KW-1185">Reference proteome</keyword>
<feature type="domain" description="Ribosome maturation factor RimP N-terminal" evidence="4">
    <location>
        <begin position="14"/>
        <end position="85"/>
    </location>
</feature>
<dbReference type="EMBL" id="AP025314">
    <property type="protein sequence ID" value="BDD10343.1"/>
    <property type="molecule type" value="Genomic_DNA"/>
</dbReference>
<dbReference type="Pfam" id="PF17384">
    <property type="entry name" value="DUF150_C"/>
    <property type="match status" value="1"/>
</dbReference>
<protein>
    <recommendedName>
        <fullName evidence="3">Ribosome maturation factor RimP</fullName>
    </recommendedName>
</protein>
<dbReference type="InterPro" id="IPR028998">
    <property type="entry name" value="RimP_C"/>
</dbReference>
<dbReference type="GO" id="GO:0005829">
    <property type="term" value="C:cytosol"/>
    <property type="evidence" value="ECO:0007669"/>
    <property type="project" value="TreeGrafter"/>
</dbReference>
<keyword evidence="2 3" id="KW-0690">Ribosome biogenesis</keyword>
<dbReference type="KEGG" id="fax:FUAX_27750"/>